<dbReference type="CDD" id="cd09731">
    <property type="entry name" value="Cse2_I-E"/>
    <property type="match status" value="1"/>
</dbReference>
<reference evidence="2 3" key="1">
    <citation type="submission" date="2020-06" db="EMBL/GenBank/DDBJ databases">
        <title>Description of novel acetic acid bacteria.</title>
        <authorList>
            <person name="Sombolestani A."/>
        </authorList>
    </citation>
    <scope>NUCLEOTIDE SEQUENCE [LARGE SCALE GENOMIC DNA]</scope>
    <source>
        <strain evidence="2 3">LMG 31431</strain>
    </source>
</reference>
<feature type="region of interest" description="Disordered" evidence="1">
    <location>
        <begin position="183"/>
        <end position="204"/>
    </location>
</feature>
<sequence>MTGQKPGRIAETARNWWHELQPVSGVRPGDRATLARLRRCDSVTDALFEPAVQALARRCGARHEHTLLRVALVAAVLAHVRSDDAARPVARRIGPVDTKDARPDTTDVIKTALCKPVRFRRLLDADTFDECLRAFRRLVMLAGQGVNVADLAGSVYAWPREGARDDTAADRVRVRWVYEYWNAGEPNDGAASDESVESEKELQS</sequence>
<dbReference type="RefSeq" id="WP_176638900.1">
    <property type="nucleotide sequence ID" value="NZ_JABXXP010000018.1"/>
</dbReference>
<dbReference type="Gene3D" id="1.10.520.40">
    <property type="entry name" value="CRISPR-associated protein Cse2"/>
    <property type="match status" value="1"/>
</dbReference>
<name>A0A7Y7ITM3_9PROT</name>
<dbReference type="Pfam" id="PF09485">
    <property type="entry name" value="CRISPR_Cse2"/>
    <property type="match status" value="1"/>
</dbReference>
<organism evidence="2 3">
    <name type="scientific">Nguyenibacter vanlangensis</name>
    <dbReference type="NCBI Taxonomy" id="1216886"/>
    <lineage>
        <taxon>Bacteria</taxon>
        <taxon>Pseudomonadati</taxon>
        <taxon>Pseudomonadota</taxon>
        <taxon>Alphaproteobacteria</taxon>
        <taxon>Acetobacterales</taxon>
        <taxon>Acetobacteraceae</taxon>
        <taxon>Nguyenibacter</taxon>
    </lineage>
</organism>
<gene>
    <name evidence="2" type="primary">casB</name>
    <name evidence="2" type="ORF">HUK84_02960</name>
</gene>
<evidence type="ECO:0000313" key="3">
    <source>
        <dbReference type="Proteomes" id="UP000534870"/>
    </source>
</evidence>
<proteinExistence type="predicted"/>
<accession>A0A7Y7ITM3</accession>
<dbReference type="AlphaFoldDB" id="A0A7Y7ITM3"/>
<dbReference type="InterPro" id="IPR013382">
    <property type="entry name" value="CRISPR-assoc_prot_Cse2"/>
</dbReference>
<evidence type="ECO:0000313" key="2">
    <source>
        <dbReference type="EMBL" id="NVN10116.1"/>
    </source>
</evidence>
<comment type="caution">
    <text evidence="2">The sequence shown here is derived from an EMBL/GenBank/DDBJ whole genome shotgun (WGS) entry which is preliminary data.</text>
</comment>
<protein>
    <submittedName>
        <fullName evidence="2">Type I-E CRISPR-associated protein Cse2/CasB</fullName>
    </submittedName>
</protein>
<dbReference type="EMBL" id="JABXXP010000018">
    <property type="protein sequence ID" value="NVN10116.1"/>
    <property type="molecule type" value="Genomic_DNA"/>
</dbReference>
<evidence type="ECO:0000256" key="1">
    <source>
        <dbReference type="SAM" id="MobiDB-lite"/>
    </source>
</evidence>
<dbReference type="NCBIfam" id="TIGR02548">
    <property type="entry name" value="casB_cse2"/>
    <property type="match status" value="1"/>
</dbReference>
<dbReference type="InterPro" id="IPR038287">
    <property type="entry name" value="Cse2_sf"/>
</dbReference>
<dbReference type="Proteomes" id="UP000534870">
    <property type="component" value="Unassembled WGS sequence"/>
</dbReference>